<feature type="non-terminal residue" evidence="1">
    <location>
        <position position="1"/>
    </location>
</feature>
<dbReference type="EMBL" id="AMCI01004850">
    <property type="protein sequence ID" value="EJW97269.1"/>
    <property type="molecule type" value="Genomic_DNA"/>
</dbReference>
<name>J9GD04_9ZZZZ</name>
<reference evidence="1" key="1">
    <citation type="journal article" date="2012" name="PLoS ONE">
        <title>Gene sets for utilization of primary and secondary nutrition supplies in the distal gut of endangered iberian lynx.</title>
        <authorList>
            <person name="Alcaide M."/>
            <person name="Messina E."/>
            <person name="Richter M."/>
            <person name="Bargiela R."/>
            <person name="Peplies J."/>
            <person name="Huws S.A."/>
            <person name="Newbold C.J."/>
            <person name="Golyshin P.N."/>
            <person name="Simon M.A."/>
            <person name="Lopez G."/>
            <person name="Yakimov M.M."/>
            <person name="Ferrer M."/>
        </authorList>
    </citation>
    <scope>NUCLEOTIDE SEQUENCE</scope>
</reference>
<sequence>DNICHDNERENPEYTKRGRQYLENSRNYMEEATVKM</sequence>
<proteinExistence type="predicted"/>
<comment type="caution">
    <text evidence="1">The sequence shown here is derived from an EMBL/GenBank/DDBJ whole genome shotgun (WGS) entry which is preliminary data.</text>
</comment>
<organism evidence="1">
    <name type="scientific">gut metagenome</name>
    <dbReference type="NCBI Taxonomy" id="749906"/>
    <lineage>
        <taxon>unclassified sequences</taxon>
        <taxon>metagenomes</taxon>
        <taxon>organismal metagenomes</taxon>
    </lineage>
</organism>
<accession>J9GD04</accession>
<gene>
    <name evidence="1" type="ORF">EVA_14624</name>
</gene>
<dbReference type="AlphaFoldDB" id="J9GD04"/>
<evidence type="ECO:0000313" key="1">
    <source>
        <dbReference type="EMBL" id="EJW97269.1"/>
    </source>
</evidence>
<protein>
    <submittedName>
        <fullName evidence="1">Uncharacterized protein</fullName>
    </submittedName>
</protein>